<name>A0A0L0GNT1_9ENTR</name>
<protein>
    <submittedName>
        <fullName evidence="1">Uncharacterized protein</fullName>
    </submittedName>
</protein>
<organism evidence="1 2">
    <name type="scientific">Trabulsiella odontotermitis</name>
    <dbReference type="NCBI Taxonomy" id="379893"/>
    <lineage>
        <taxon>Bacteria</taxon>
        <taxon>Pseudomonadati</taxon>
        <taxon>Pseudomonadota</taxon>
        <taxon>Gammaproteobacteria</taxon>
        <taxon>Enterobacterales</taxon>
        <taxon>Enterobacteriaceae</taxon>
        <taxon>Trabulsiella</taxon>
    </lineage>
</organism>
<gene>
    <name evidence="1" type="ORF">GM31_03405</name>
</gene>
<accession>A0A0L0GNT1</accession>
<sequence>MLSEKTVVFIIVMIQRIWLMEELILVKLMLIVLFPKEKKWTLMVMVTSNQDLRLRVQEGVE</sequence>
<comment type="caution">
    <text evidence="1">The sequence shown here is derived from an EMBL/GenBank/DDBJ whole genome shotgun (WGS) entry which is preliminary data.</text>
</comment>
<evidence type="ECO:0000313" key="2">
    <source>
        <dbReference type="Proteomes" id="UP000037393"/>
    </source>
</evidence>
<keyword evidence="2" id="KW-1185">Reference proteome</keyword>
<proteinExistence type="predicted"/>
<dbReference type="EMBL" id="JNGI01000139">
    <property type="protein sequence ID" value="KNC90720.1"/>
    <property type="molecule type" value="Genomic_DNA"/>
</dbReference>
<reference evidence="1 2" key="1">
    <citation type="journal article" date="2015" name="Appl. Environ. Microbiol.">
        <title>The Enterobacterium Trabulsiella odontotermitis Presents Novel Adaptations Related to Its Association with Fungus-Growing Termites.</title>
        <authorList>
            <person name="Sapountzis P."/>
            <person name="Gruntjes T."/>
            <person name="Otani S."/>
            <person name="Estevez J."/>
            <person name="da Costa R.R."/>
            <person name="Plunkett G.3rd."/>
            <person name="Perna N.T."/>
            <person name="Poulsen M."/>
        </authorList>
    </citation>
    <scope>NUCLEOTIDE SEQUENCE [LARGE SCALE GENOMIC DNA]</scope>
    <source>
        <strain evidence="1 2">12</strain>
    </source>
</reference>
<evidence type="ECO:0000313" key="1">
    <source>
        <dbReference type="EMBL" id="KNC90720.1"/>
    </source>
</evidence>
<dbReference type="Proteomes" id="UP000037393">
    <property type="component" value="Unassembled WGS sequence"/>
</dbReference>
<dbReference type="AlphaFoldDB" id="A0A0L0GNT1"/>